<dbReference type="NCBIfam" id="NF047352">
    <property type="entry name" value="P_loop_sacsin"/>
    <property type="match status" value="1"/>
</dbReference>
<dbReference type="SUPFAM" id="SSF55874">
    <property type="entry name" value="ATPase domain of HSP90 chaperone/DNA topoisomerase II/histidine kinase"/>
    <property type="match status" value="1"/>
</dbReference>
<feature type="domain" description="Sacsin/Nov" evidence="1">
    <location>
        <begin position="228"/>
        <end position="478"/>
    </location>
</feature>
<proteinExistence type="predicted"/>
<organism evidence="2 3">
    <name type="scientific">Tegillarca granosa</name>
    <name type="common">Malaysian cockle</name>
    <name type="synonym">Anadara granosa</name>
    <dbReference type="NCBI Taxonomy" id="220873"/>
    <lineage>
        <taxon>Eukaryota</taxon>
        <taxon>Metazoa</taxon>
        <taxon>Spiralia</taxon>
        <taxon>Lophotrochozoa</taxon>
        <taxon>Mollusca</taxon>
        <taxon>Bivalvia</taxon>
        <taxon>Autobranchia</taxon>
        <taxon>Pteriomorphia</taxon>
        <taxon>Arcoida</taxon>
        <taxon>Arcoidea</taxon>
        <taxon>Arcidae</taxon>
        <taxon>Tegillarca</taxon>
    </lineage>
</organism>
<keyword evidence="3" id="KW-1185">Reference proteome</keyword>
<reference evidence="2 3" key="1">
    <citation type="submission" date="2022-12" db="EMBL/GenBank/DDBJ databases">
        <title>Chromosome-level genome of Tegillarca granosa.</title>
        <authorList>
            <person name="Kim J."/>
        </authorList>
    </citation>
    <scope>NUCLEOTIDE SEQUENCE [LARGE SCALE GENOMIC DNA]</scope>
    <source>
        <strain evidence="2">Teg-2019</strain>
        <tissue evidence="2">Adductor muscle</tissue>
    </source>
</reference>
<evidence type="ECO:0000259" key="1">
    <source>
        <dbReference type="Pfam" id="PF25794"/>
    </source>
</evidence>
<protein>
    <recommendedName>
        <fullName evidence="1">Sacsin/Nov domain-containing protein</fullName>
    </recommendedName>
</protein>
<dbReference type="InterPro" id="IPR058210">
    <property type="entry name" value="SACS/Nov_dom"/>
</dbReference>
<dbReference type="InterPro" id="IPR052972">
    <property type="entry name" value="Sacsin_chaperone_reg"/>
</dbReference>
<name>A0ABQ9EKB9_TEGGR</name>
<dbReference type="Proteomes" id="UP001217089">
    <property type="component" value="Unassembled WGS sequence"/>
</dbReference>
<accession>A0ABQ9EKB9</accession>
<gene>
    <name evidence="2" type="ORF">KUTeg_017553</name>
</gene>
<sequence>MILLFRSMKASTNQSFSLLSKRFIHTLQKMWMLVSENLKYKECAWTGSRFCSPDMLYVTTRQSDISLKPYLYHLPSEFQSIPYIKTFMKKLGSKDEQDLEVLKNVQELIQKKHASKVMLNTIDVKQDLQLAVKILTRVKEILGNGEQHDHSILFPVHSTNGQLIFKPVLECRYSNADWLKDISAEEGEEIFFVHPDVPHETAVMLGVPSLTQDLLSDAEGFEEWGQTEPLTRRIKNILKDYTDGFSVPKEIVQNADDAGASKVCFVYDERENEDAKVRLLDENMSSCQGPALWAYNNAKFTQEDLKNITKLSGATKEEDLKKIGKFGLGFCCVYNLTDVPSFITGDHIVIFDPHTKYLGKAVTTRNPGLKINLRSVKNQIMVKRLKNQFKPFNGIFGCDLTMQNGIQSFDGTLFRFPLRTARQASESEISSKPYEKGEMNSLLKLFMESAGNILLFTQNVSEIELFHIPANAQNSEMKHIYSVKRNIVGNVCRSDSGISLTHDFSLNPDKMSRISIVADFSSSVEKVRKGQMSSFEEVGLCTQIDIHVDIKEDAKHFKQKPQHLESNWIVSWASGTGETKKHLKQPAMKKALPLASVAALIIRNDDKTNLKPLQQSPFGFYKESHFFCYLPLPVESPLPVHLNGSFAVTANRRQLSCKTIDDKESLESKWNEALISDAVCNAYIKLLESLQDLNLESDKLYSELWPVPKEQLTGNLLALQKSFFKKVVNENPVVFRRNDKWEPFSNCIFMLSSLMKSKVGPSVLSTAIHFTEKNGNSTIIELDEKVKKCFDMAGCSDILSKKIMTLESFYENIFFPNITSDYWEDKVEIRNLIVHYALCHRTELIDELLKTTPCIPSEPNQRLKKPGELVLPSSSLVKLFSKDEEMFISSHACNGMFIQENVLKELKSLGILNDHLPNDIVLERVHSVKDIGQECSKCGIERCKHVLNYLTKHVKYEDGKILLREITDIKFLPVKMKPENWEFPWRGDYNAHNTETSSECSIHKVAKTILFEKPSALYHANAKKLVGCQQMILEEKDFDYSSERNRLLADIGVKGEHERSIPAQAVVDNLISLCQLKNMEMNKNTKDLLAEICTDIYRYFDSKLSRVEDKLREDLNQRLDSLKNFPVILLNDQFLKPEKVALFLKIDCSPCLYGINSNSLRHRKNFLQAIGVKDSFQFQDVLDVVLSEQNKYTQEPLSKENLDLLCNLLQVLSNLMESESIRTEELRNRCENKLLVPDDNMVLKPIDDLCMDDSKNIKRSETMTFAHEKISLEIANRLG</sequence>
<evidence type="ECO:0000313" key="3">
    <source>
        <dbReference type="Proteomes" id="UP001217089"/>
    </source>
</evidence>
<dbReference type="Pfam" id="PF25794">
    <property type="entry name" value="SACS"/>
    <property type="match status" value="1"/>
</dbReference>
<dbReference type="InterPro" id="IPR036890">
    <property type="entry name" value="HATPase_C_sf"/>
</dbReference>
<dbReference type="PANTHER" id="PTHR15600">
    <property type="entry name" value="SACSIN"/>
    <property type="match status" value="1"/>
</dbReference>
<comment type="caution">
    <text evidence="2">The sequence shown here is derived from an EMBL/GenBank/DDBJ whole genome shotgun (WGS) entry which is preliminary data.</text>
</comment>
<feature type="non-terminal residue" evidence="2">
    <location>
        <position position="1279"/>
    </location>
</feature>
<dbReference type="EMBL" id="JARBDR010000903">
    <property type="protein sequence ID" value="KAJ8303970.1"/>
    <property type="molecule type" value="Genomic_DNA"/>
</dbReference>
<dbReference type="PANTHER" id="PTHR15600:SF42">
    <property type="entry name" value="SACSIN"/>
    <property type="match status" value="1"/>
</dbReference>
<evidence type="ECO:0000313" key="2">
    <source>
        <dbReference type="EMBL" id="KAJ8303970.1"/>
    </source>
</evidence>